<accession>S2Z391</accession>
<gene>
    <name evidence="2" type="ORF">HMPREF1219_00176</name>
</gene>
<proteinExistence type="predicted"/>
<evidence type="ECO:0000313" key="2">
    <source>
        <dbReference type="EMBL" id="EPD70881.1"/>
    </source>
</evidence>
<reference evidence="2 3" key="1">
    <citation type="submission" date="2013-05" db="EMBL/GenBank/DDBJ databases">
        <title>The Genome Sequence of Corynebacterium pyruviciproducens 1773O (ATCC BAA-1742).</title>
        <authorList>
            <consortium name="The Broad Institute Genomics Platform"/>
            <person name="Earl A."/>
            <person name="Ward D."/>
            <person name="Feldgarden M."/>
            <person name="Gevers D."/>
            <person name="Tong J."/>
            <person name="Walker B."/>
            <person name="Young S."/>
            <person name="Zeng Q."/>
            <person name="Gargeya S."/>
            <person name="Fitzgerald M."/>
            <person name="Haas B."/>
            <person name="Abouelleil A."/>
            <person name="Allen A.W."/>
            <person name="Alvarado L."/>
            <person name="Arachchi H.M."/>
            <person name="Berlin A.M."/>
            <person name="Chapman S.B."/>
            <person name="Gainer-Dewar J."/>
            <person name="Goldberg J."/>
            <person name="Griggs A."/>
            <person name="Gujja S."/>
            <person name="Hansen M."/>
            <person name="Howarth C."/>
            <person name="Imamovic A."/>
            <person name="Ireland A."/>
            <person name="Larimer J."/>
            <person name="McCowan C."/>
            <person name="Murphy C."/>
            <person name="Pearson M."/>
            <person name="Poon T.W."/>
            <person name="Priest M."/>
            <person name="Roberts A."/>
            <person name="Saif S."/>
            <person name="Shea T."/>
            <person name="Sisk P."/>
            <person name="Sykes S."/>
            <person name="Wortman J."/>
            <person name="Nusbaum C."/>
            <person name="Birren B."/>
        </authorList>
    </citation>
    <scope>NUCLEOTIDE SEQUENCE [LARGE SCALE GENOMIC DNA]</scope>
    <source>
        <strain evidence="2 3">ATCC BAA-1742</strain>
    </source>
</reference>
<dbReference type="STRING" id="1125779.HMPREF1219_00176"/>
<keyword evidence="1" id="KW-0472">Membrane</keyword>
<comment type="caution">
    <text evidence="2">The sequence shown here is derived from an EMBL/GenBank/DDBJ whole genome shotgun (WGS) entry which is preliminary data.</text>
</comment>
<dbReference type="EMBL" id="ATBY01000002">
    <property type="protein sequence ID" value="EPD70881.1"/>
    <property type="molecule type" value="Genomic_DNA"/>
</dbReference>
<dbReference type="RefSeq" id="WP_016457100.1">
    <property type="nucleotide sequence ID" value="NZ_KE150446.1"/>
</dbReference>
<dbReference type="HOGENOM" id="CLU_1924061_0_0_11"/>
<organism evidence="2 3">
    <name type="scientific">Corynebacterium pyruviciproducens ATCC BAA-1742</name>
    <dbReference type="NCBI Taxonomy" id="1125779"/>
    <lineage>
        <taxon>Bacteria</taxon>
        <taxon>Bacillati</taxon>
        <taxon>Actinomycetota</taxon>
        <taxon>Actinomycetes</taxon>
        <taxon>Mycobacteriales</taxon>
        <taxon>Corynebacteriaceae</taxon>
        <taxon>Corynebacterium</taxon>
    </lineage>
</organism>
<keyword evidence="1" id="KW-1133">Transmembrane helix</keyword>
<dbReference type="eggNOG" id="ENOG5032E47">
    <property type="taxonomic scope" value="Bacteria"/>
</dbReference>
<keyword evidence="1" id="KW-0812">Transmembrane</keyword>
<dbReference type="Proteomes" id="UP000014408">
    <property type="component" value="Unassembled WGS sequence"/>
</dbReference>
<evidence type="ECO:0000313" key="3">
    <source>
        <dbReference type="Proteomes" id="UP000014408"/>
    </source>
</evidence>
<dbReference type="PATRIC" id="fig|1125779.3.peg.167"/>
<keyword evidence="3" id="KW-1185">Reference proteome</keyword>
<protein>
    <submittedName>
        <fullName evidence="2">Uncharacterized protein</fullName>
    </submittedName>
</protein>
<feature type="transmembrane region" description="Helical" evidence="1">
    <location>
        <begin position="15"/>
        <end position="34"/>
    </location>
</feature>
<sequence length="131" mass="13804">MPKANWKESWWIRRIIYAVLALGLTIAVGGGWVTDTQADTWLAQADNIISILAAVGLGIAATKTHHGSDDPTTVRDVTEVAKASTPLPGAPGDLGMVLNDVRDMLAGLGSSAPEVSKVAELPGDYTLLLKR</sequence>
<name>S2Z391_9CORY</name>
<evidence type="ECO:0000256" key="1">
    <source>
        <dbReference type="SAM" id="Phobius"/>
    </source>
</evidence>
<dbReference type="AlphaFoldDB" id="S2Z391"/>